<dbReference type="SUPFAM" id="SSF50331">
    <property type="entry name" value="MOP-like"/>
    <property type="match status" value="1"/>
</dbReference>
<dbReference type="InterPro" id="IPR003439">
    <property type="entry name" value="ABC_transporter-like_ATP-bd"/>
</dbReference>
<dbReference type="InterPro" id="IPR008995">
    <property type="entry name" value="Mo/tungstate-bd_C_term_dom"/>
</dbReference>
<evidence type="ECO:0000256" key="1">
    <source>
        <dbReference type="ARBA" id="ARBA00022448"/>
    </source>
</evidence>
<dbReference type="Gene3D" id="2.40.50.140">
    <property type="entry name" value="Nucleic acid-binding proteins"/>
    <property type="match status" value="1"/>
</dbReference>
<dbReference type="Gene3D" id="3.40.50.300">
    <property type="entry name" value="P-loop containing nucleotide triphosphate hydrolases"/>
    <property type="match status" value="1"/>
</dbReference>
<dbReference type="InterPro" id="IPR015853">
    <property type="entry name" value="ABC_transpr_FbpC"/>
</dbReference>
<evidence type="ECO:0000259" key="6">
    <source>
        <dbReference type="PROSITE" id="PS50893"/>
    </source>
</evidence>
<proteinExistence type="predicted"/>
<dbReference type="Gene3D" id="2.40.50.100">
    <property type="match status" value="1"/>
</dbReference>
<keyword evidence="8" id="KW-1185">Reference proteome</keyword>
<keyword evidence="4 7" id="KW-0067">ATP-binding</keyword>
<evidence type="ECO:0000256" key="5">
    <source>
        <dbReference type="ARBA" id="ARBA00023136"/>
    </source>
</evidence>
<dbReference type="PROSITE" id="PS50893">
    <property type="entry name" value="ABC_TRANSPORTER_2"/>
    <property type="match status" value="1"/>
</dbReference>
<dbReference type="PANTHER" id="PTHR43875:SF14">
    <property type="entry name" value="ABC TRANSPORTER ATP-BINDING PROTEIN"/>
    <property type="match status" value="1"/>
</dbReference>
<dbReference type="RefSeq" id="WP_394821905.1">
    <property type="nucleotide sequence ID" value="NZ_CP089984.1"/>
</dbReference>
<accession>A0ABZ2LQW2</accession>
<sequence length="375" mass="40538">MARIELRGISHTYAGGAPALKPLDLVWEDGGAYALLGPSGCGKTTLLNIISGLLRPTKGEVLIDGKGVTHAPPEARNIAQVFQFPVVYDTMTVFDNLAFPLRNRRVKESEIRPRVEQIADLLEMTNELGRRARGLSADALQKISLGRGLVRKDVAAILFDEPLTVIDPHAKWLLRRKLKQIHQTTPVTLVYVTHDQVEALTLADKVVVMNEGSVVQQGSPEDLFERPAHTFVGHFIGSPGMNFLPCTLEGDDGAARVGNHRIPVDPAQCARARALGGSLVLGVRPEFLRRVEPETAGAVPTTVRQVEELGTHVIASATLRQVGAQEGGQNDAQQELKVKLPEGTIIAAGDTLWLELSPSRTTLYADGRAAFASSV</sequence>
<keyword evidence="1" id="KW-0813">Transport</keyword>
<dbReference type="InterPro" id="IPR027417">
    <property type="entry name" value="P-loop_NTPase"/>
</dbReference>
<dbReference type="InterPro" id="IPR012340">
    <property type="entry name" value="NA-bd_OB-fold"/>
</dbReference>
<organism evidence="7 8">
    <name type="scientific">Pendulispora albinea</name>
    <dbReference type="NCBI Taxonomy" id="2741071"/>
    <lineage>
        <taxon>Bacteria</taxon>
        <taxon>Pseudomonadati</taxon>
        <taxon>Myxococcota</taxon>
        <taxon>Myxococcia</taxon>
        <taxon>Myxococcales</taxon>
        <taxon>Sorangiineae</taxon>
        <taxon>Pendulisporaceae</taxon>
        <taxon>Pendulispora</taxon>
    </lineage>
</organism>
<evidence type="ECO:0000256" key="3">
    <source>
        <dbReference type="ARBA" id="ARBA00022741"/>
    </source>
</evidence>
<dbReference type="CDD" id="cd03259">
    <property type="entry name" value="ABC_Carb_Solutes_like"/>
    <property type="match status" value="1"/>
</dbReference>
<protein>
    <submittedName>
        <fullName evidence="7">ABC transporter ATP-binding protein</fullName>
    </submittedName>
</protein>
<keyword evidence="3" id="KW-0547">Nucleotide-binding</keyword>
<evidence type="ECO:0000256" key="2">
    <source>
        <dbReference type="ARBA" id="ARBA00022475"/>
    </source>
</evidence>
<name>A0ABZ2LQW2_9BACT</name>
<evidence type="ECO:0000256" key="4">
    <source>
        <dbReference type="ARBA" id="ARBA00022840"/>
    </source>
</evidence>
<dbReference type="Pfam" id="PF17912">
    <property type="entry name" value="OB_MalK"/>
    <property type="match status" value="1"/>
</dbReference>
<gene>
    <name evidence="7" type="ORF">LZC94_31095</name>
</gene>
<evidence type="ECO:0000313" key="7">
    <source>
        <dbReference type="EMBL" id="WXB12283.1"/>
    </source>
</evidence>
<keyword evidence="2" id="KW-1003">Cell membrane</keyword>
<dbReference type="EMBL" id="CP089984">
    <property type="protein sequence ID" value="WXB12283.1"/>
    <property type="molecule type" value="Genomic_DNA"/>
</dbReference>
<dbReference type="InterPro" id="IPR040582">
    <property type="entry name" value="OB_MalK-like"/>
</dbReference>
<dbReference type="Pfam" id="PF00005">
    <property type="entry name" value="ABC_tran"/>
    <property type="match status" value="1"/>
</dbReference>
<dbReference type="InterPro" id="IPR003593">
    <property type="entry name" value="AAA+_ATPase"/>
</dbReference>
<dbReference type="GO" id="GO:0005524">
    <property type="term" value="F:ATP binding"/>
    <property type="evidence" value="ECO:0007669"/>
    <property type="project" value="UniProtKB-KW"/>
</dbReference>
<evidence type="ECO:0000313" key="8">
    <source>
        <dbReference type="Proteomes" id="UP001370348"/>
    </source>
</evidence>
<dbReference type="InterPro" id="IPR047641">
    <property type="entry name" value="ABC_transpr_MalK/UgpC-like"/>
</dbReference>
<feature type="domain" description="ABC transporter" evidence="6">
    <location>
        <begin position="4"/>
        <end position="236"/>
    </location>
</feature>
<reference evidence="7 8" key="1">
    <citation type="submission" date="2021-12" db="EMBL/GenBank/DDBJ databases">
        <title>Discovery of the Pendulisporaceae a myxobacterial family with distinct sporulation behavior and unique specialized metabolism.</title>
        <authorList>
            <person name="Garcia R."/>
            <person name="Popoff A."/>
            <person name="Bader C.D."/>
            <person name="Loehr J."/>
            <person name="Walesch S."/>
            <person name="Walt C."/>
            <person name="Boldt J."/>
            <person name="Bunk B."/>
            <person name="Haeckl F.J.F.P.J."/>
            <person name="Gunesch A.P."/>
            <person name="Birkelbach J."/>
            <person name="Nuebel U."/>
            <person name="Pietschmann T."/>
            <person name="Bach T."/>
            <person name="Mueller R."/>
        </authorList>
    </citation>
    <scope>NUCLEOTIDE SEQUENCE [LARGE SCALE GENOMIC DNA]</scope>
    <source>
        <strain evidence="7 8">MSr11954</strain>
    </source>
</reference>
<dbReference type="SMART" id="SM00382">
    <property type="entry name" value="AAA"/>
    <property type="match status" value="1"/>
</dbReference>
<keyword evidence="5" id="KW-0472">Membrane</keyword>
<dbReference type="Proteomes" id="UP001370348">
    <property type="component" value="Chromosome"/>
</dbReference>
<dbReference type="SUPFAM" id="SSF52540">
    <property type="entry name" value="P-loop containing nucleoside triphosphate hydrolases"/>
    <property type="match status" value="1"/>
</dbReference>
<dbReference type="PANTHER" id="PTHR43875">
    <property type="entry name" value="MALTODEXTRIN IMPORT ATP-BINDING PROTEIN MSMX"/>
    <property type="match status" value="1"/>
</dbReference>